<comment type="caution">
    <text evidence="3">The sequence shown here is derived from an EMBL/GenBank/DDBJ whole genome shotgun (WGS) entry which is preliminary data.</text>
</comment>
<dbReference type="RefSeq" id="WP_311534191.1">
    <property type="nucleotide sequence ID" value="NZ_JAVRHQ010000006.1"/>
</dbReference>
<organism evidence="3 4">
    <name type="scientific">Autumnicola tepida</name>
    <dbReference type="NCBI Taxonomy" id="3075595"/>
    <lineage>
        <taxon>Bacteria</taxon>
        <taxon>Pseudomonadati</taxon>
        <taxon>Bacteroidota</taxon>
        <taxon>Flavobacteriia</taxon>
        <taxon>Flavobacteriales</taxon>
        <taxon>Flavobacteriaceae</taxon>
        <taxon>Autumnicola</taxon>
    </lineage>
</organism>
<evidence type="ECO:0000313" key="4">
    <source>
        <dbReference type="Proteomes" id="UP001262889"/>
    </source>
</evidence>
<gene>
    <name evidence="3" type="ORF">RM553_06715</name>
</gene>
<dbReference type="EMBL" id="JAVRHQ010000006">
    <property type="protein sequence ID" value="MDT0642522.1"/>
    <property type="molecule type" value="Genomic_DNA"/>
</dbReference>
<feature type="transmembrane region" description="Helical" evidence="1">
    <location>
        <begin position="348"/>
        <end position="368"/>
    </location>
</feature>
<protein>
    <submittedName>
        <fullName evidence="3">PH domain-containing protein</fullName>
    </submittedName>
</protein>
<keyword evidence="4" id="KW-1185">Reference proteome</keyword>
<dbReference type="InterPro" id="IPR014529">
    <property type="entry name" value="UCP026631"/>
</dbReference>
<accession>A0ABU3C8I5</accession>
<dbReference type="Proteomes" id="UP001262889">
    <property type="component" value="Unassembled WGS sequence"/>
</dbReference>
<keyword evidence="1" id="KW-1133">Transmembrane helix</keyword>
<sequence length="456" mass="52800">MKEQTPQTIMLSIVGALILLVLALGYSILYYLKFTFFIDPEREEFVLQKGVLSSETISLPFDKIQRVNFKRNLLQRIIGVYSILIDTAGSKEEEVEIKALSKAKAEELSEILMNHTKTEDKVDQKISQDNKEEAALNWQYSLNISQLLKLGISSNYIRGLLLLMTFYLTLKDQLFLEQFFPSEMDVVRNNDFGITPWTILLLLLAVVIVTVADTFIKYFKLNLIKTDLGLQVEMGLRKNKKVSLKGKRVQSMEILSNPIQKRLDLNKVKILLATSADDPGKSVITIPGISQTIVSRIKQYVYNDQIRQIFQIVPNRMFLFRKIIRGLFPLVPIPFIIEYYDLNFRLEWIIMGITGYLILLGGYQFLFFRSLKLSISKEIIVKYSGVWRRKKQYLEMWKLQSVSISQPLWHEKQGLANLIFHSAGGDIFFEVIDKNQAEILMDYLLFKIESTSGEWM</sequence>
<reference evidence="3 4" key="1">
    <citation type="submission" date="2023-09" db="EMBL/GenBank/DDBJ databases">
        <authorList>
            <person name="Rey-Velasco X."/>
        </authorList>
    </citation>
    <scope>NUCLEOTIDE SEQUENCE [LARGE SCALE GENOMIC DNA]</scope>
    <source>
        <strain evidence="3 4">F363</strain>
    </source>
</reference>
<feature type="transmembrane region" description="Helical" evidence="1">
    <location>
        <begin position="12"/>
        <end position="32"/>
    </location>
</feature>
<dbReference type="PANTHER" id="PTHR34473">
    <property type="entry name" value="UPF0699 TRANSMEMBRANE PROTEIN YDBS"/>
    <property type="match status" value="1"/>
</dbReference>
<feature type="domain" description="YdbS-like PH" evidence="2">
    <location>
        <begin position="369"/>
        <end position="444"/>
    </location>
</feature>
<dbReference type="PANTHER" id="PTHR34473:SF2">
    <property type="entry name" value="UPF0699 TRANSMEMBRANE PROTEIN YDBT"/>
    <property type="match status" value="1"/>
</dbReference>
<feature type="transmembrane region" description="Helical" evidence="1">
    <location>
        <begin position="194"/>
        <end position="216"/>
    </location>
</feature>
<feature type="transmembrane region" description="Helical" evidence="1">
    <location>
        <begin position="156"/>
        <end position="174"/>
    </location>
</feature>
<proteinExistence type="predicted"/>
<name>A0ABU3C8I5_9FLAO</name>
<evidence type="ECO:0000256" key="1">
    <source>
        <dbReference type="SAM" id="Phobius"/>
    </source>
</evidence>
<keyword evidence="1" id="KW-0812">Transmembrane</keyword>
<evidence type="ECO:0000259" key="2">
    <source>
        <dbReference type="Pfam" id="PF03703"/>
    </source>
</evidence>
<feature type="domain" description="YdbS-like PH" evidence="2">
    <location>
        <begin position="35"/>
        <end position="111"/>
    </location>
</feature>
<dbReference type="Pfam" id="PF03703">
    <property type="entry name" value="bPH_2"/>
    <property type="match status" value="2"/>
</dbReference>
<keyword evidence="1" id="KW-0472">Membrane</keyword>
<evidence type="ECO:0000313" key="3">
    <source>
        <dbReference type="EMBL" id="MDT0642522.1"/>
    </source>
</evidence>
<dbReference type="InterPro" id="IPR005182">
    <property type="entry name" value="YdbS-like_PH"/>
</dbReference>
<dbReference type="PIRSF" id="PIRSF026631">
    <property type="entry name" value="UCP026631"/>
    <property type="match status" value="1"/>
</dbReference>
<feature type="transmembrane region" description="Helical" evidence="1">
    <location>
        <begin position="323"/>
        <end position="342"/>
    </location>
</feature>